<keyword evidence="2" id="KW-0732">Signal</keyword>
<reference evidence="3" key="1">
    <citation type="journal article" date="2023" name="Mol. Phylogenet. Evol.">
        <title>Genome-scale phylogeny and comparative genomics of the fungal order Sordariales.</title>
        <authorList>
            <person name="Hensen N."/>
            <person name="Bonometti L."/>
            <person name="Westerberg I."/>
            <person name="Brannstrom I.O."/>
            <person name="Guillou S."/>
            <person name="Cros-Aarteil S."/>
            <person name="Calhoun S."/>
            <person name="Haridas S."/>
            <person name="Kuo A."/>
            <person name="Mondo S."/>
            <person name="Pangilinan J."/>
            <person name="Riley R."/>
            <person name="LaButti K."/>
            <person name="Andreopoulos B."/>
            <person name="Lipzen A."/>
            <person name="Chen C."/>
            <person name="Yan M."/>
            <person name="Daum C."/>
            <person name="Ng V."/>
            <person name="Clum A."/>
            <person name="Steindorff A."/>
            <person name="Ohm R.A."/>
            <person name="Martin F."/>
            <person name="Silar P."/>
            <person name="Natvig D.O."/>
            <person name="Lalanne C."/>
            <person name="Gautier V."/>
            <person name="Ament-Velasquez S.L."/>
            <person name="Kruys A."/>
            <person name="Hutchinson M.I."/>
            <person name="Powell A.J."/>
            <person name="Barry K."/>
            <person name="Miller A.N."/>
            <person name="Grigoriev I.V."/>
            <person name="Debuchy R."/>
            <person name="Gladieux P."/>
            <person name="Hiltunen Thoren M."/>
            <person name="Johannesson H."/>
        </authorList>
    </citation>
    <scope>NUCLEOTIDE SEQUENCE</scope>
    <source>
        <strain evidence="3">SMH4131-1</strain>
    </source>
</reference>
<proteinExistence type="predicted"/>
<feature type="compositionally biased region" description="Low complexity" evidence="1">
    <location>
        <begin position="119"/>
        <end position="133"/>
    </location>
</feature>
<dbReference type="Proteomes" id="UP001286456">
    <property type="component" value="Unassembled WGS sequence"/>
</dbReference>
<dbReference type="EMBL" id="JAUEPO010000003">
    <property type="protein sequence ID" value="KAK3328534.1"/>
    <property type="molecule type" value="Genomic_DNA"/>
</dbReference>
<evidence type="ECO:0000256" key="2">
    <source>
        <dbReference type="SAM" id="SignalP"/>
    </source>
</evidence>
<sequence length="223" mass="23735">MLILIIILPFLFAGQATAATWYFLRYFAPSGASFTGLTGQMVVPTLPKAATYYLWPGLQPTDGSGVYQNVLDGRKGTWWFGSGWCCSNPNLPWGGGFNTYAGDVNSFSNSRNSDGKGWTSTTIHGSSTSSASSPVNNTFALANKSFNQAIFAIELYDVAWNFGPLTFKNVKIIAAGSTSTSWCTSSPENYNSATKYTITGAKASVSGTTVTCSIDSIVLQSPA</sequence>
<evidence type="ECO:0000256" key="1">
    <source>
        <dbReference type="SAM" id="MobiDB-lite"/>
    </source>
</evidence>
<gene>
    <name evidence="3" type="ORF">B0T19DRAFT_356973</name>
</gene>
<dbReference type="AlphaFoldDB" id="A0AAE0MEW7"/>
<evidence type="ECO:0000313" key="3">
    <source>
        <dbReference type="EMBL" id="KAK3328534.1"/>
    </source>
</evidence>
<feature type="signal peptide" evidence="2">
    <location>
        <begin position="1"/>
        <end position="18"/>
    </location>
</feature>
<protein>
    <submittedName>
        <fullName evidence="3">Uncharacterized protein</fullName>
    </submittedName>
</protein>
<name>A0AAE0MEW7_9PEZI</name>
<reference evidence="3" key="2">
    <citation type="submission" date="2023-06" db="EMBL/GenBank/DDBJ databases">
        <authorList>
            <consortium name="Lawrence Berkeley National Laboratory"/>
            <person name="Haridas S."/>
            <person name="Hensen N."/>
            <person name="Bonometti L."/>
            <person name="Westerberg I."/>
            <person name="Brannstrom I.O."/>
            <person name="Guillou S."/>
            <person name="Cros-Aarteil S."/>
            <person name="Calhoun S."/>
            <person name="Kuo A."/>
            <person name="Mondo S."/>
            <person name="Pangilinan J."/>
            <person name="Riley R."/>
            <person name="Labutti K."/>
            <person name="Andreopoulos B."/>
            <person name="Lipzen A."/>
            <person name="Chen C."/>
            <person name="Yanf M."/>
            <person name="Daum C."/>
            <person name="Ng V."/>
            <person name="Clum A."/>
            <person name="Steindorff A."/>
            <person name="Ohm R."/>
            <person name="Martin F."/>
            <person name="Silar P."/>
            <person name="Natvig D."/>
            <person name="Lalanne C."/>
            <person name="Gautier V."/>
            <person name="Ament-Velasquez S.L."/>
            <person name="Kruys A."/>
            <person name="Hutchinson M.I."/>
            <person name="Powell A.J."/>
            <person name="Barry K."/>
            <person name="Miller A.N."/>
            <person name="Grigoriev I.V."/>
            <person name="Debuchy R."/>
            <person name="Gladieux P."/>
            <person name="Thoren M.H."/>
            <person name="Johannesson H."/>
        </authorList>
    </citation>
    <scope>NUCLEOTIDE SEQUENCE</scope>
    <source>
        <strain evidence="3">SMH4131-1</strain>
    </source>
</reference>
<feature type="chain" id="PRO_5041924120" evidence="2">
    <location>
        <begin position="19"/>
        <end position="223"/>
    </location>
</feature>
<comment type="caution">
    <text evidence="3">The sequence shown here is derived from an EMBL/GenBank/DDBJ whole genome shotgun (WGS) entry which is preliminary data.</text>
</comment>
<accession>A0AAE0MEW7</accession>
<evidence type="ECO:0000313" key="4">
    <source>
        <dbReference type="Proteomes" id="UP001286456"/>
    </source>
</evidence>
<feature type="region of interest" description="Disordered" evidence="1">
    <location>
        <begin position="111"/>
        <end position="133"/>
    </location>
</feature>
<keyword evidence="4" id="KW-1185">Reference proteome</keyword>
<organism evidence="3 4">
    <name type="scientific">Cercophora scortea</name>
    <dbReference type="NCBI Taxonomy" id="314031"/>
    <lineage>
        <taxon>Eukaryota</taxon>
        <taxon>Fungi</taxon>
        <taxon>Dikarya</taxon>
        <taxon>Ascomycota</taxon>
        <taxon>Pezizomycotina</taxon>
        <taxon>Sordariomycetes</taxon>
        <taxon>Sordariomycetidae</taxon>
        <taxon>Sordariales</taxon>
        <taxon>Lasiosphaeriaceae</taxon>
        <taxon>Cercophora</taxon>
    </lineage>
</organism>